<proteinExistence type="predicted"/>
<organism evidence="1 2">
    <name type="scientific">Meloidogyne enterolobii</name>
    <name type="common">Root-knot nematode worm</name>
    <name type="synonym">Meloidogyne mayaguensis</name>
    <dbReference type="NCBI Taxonomy" id="390850"/>
    <lineage>
        <taxon>Eukaryota</taxon>
        <taxon>Metazoa</taxon>
        <taxon>Ecdysozoa</taxon>
        <taxon>Nematoda</taxon>
        <taxon>Chromadorea</taxon>
        <taxon>Rhabditida</taxon>
        <taxon>Tylenchina</taxon>
        <taxon>Tylenchomorpha</taxon>
        <taxon>Tylenchoidea</taxon>
        <taxon>Meloidogynidae</taxon>
        <taxon>Meloidogyninae</taxon>
        <taxon>Meloidogyne</taxon>
    </lineage>
</organism>
<name>A0ACB0YI46_MELEN</name>
<reference evidence="1" key="1">
    <citation type="submission" date="2023-11" db="EMBL/GenBank/DDBJ databases">
        <authorList>
            <person name="Poullet M."/>
        </authorList>
    </citation>
    <scope>NUCLEOTIDE SEQUENCE</scope>
    <source>
        <strain evidence="1">E1834</strain>
    </source>
</reference>
<keyword evidence="2" id="KW-1185">Reference proteome</keyword>
<sequence>MSERQDGSYSALHQVIHNKSTSNCSEDAFLQINATDFKLRRFNSTKAVKILIPVESSIAGSSVEIWLCVGNALMVKHVRTEKGICGQKKHDKFVCFSRGKFGHTRTLPTDG</sequence>
<gene>
    <name evidence="1" type="ORF">MENTE1834_LOCUS12538</name>
</gene>
<protein>
    <submittedName>
        <fullName evidence="1">Uncharacterized protein</fullName>
    </submittedName>
</protein>
<dbReference type="EMBL" id="CAVMJV010000013">
    <property type="protein sequence ID" value="CAK5047899.1"/>
    <property type="molecule type" value="Genomic_DNA"/>
</dbReference>
<dbReference type="Proteomes" id="UP001497535">
    <property type="component" value="Unassembled WGS sequence"/>
</dbReference>
<accession>A0ACB0YI46</accession>
<evidence type="ECO:0000313" key="2">
    <source>
        <dbReference type="Proteomes" id="UP001497535"/>
    </source>
</evidence>
<comment type="caution">
    <text evidence="1">The sequence shown here is derived from an EMBL/GenBank/DDBJ whole genome shotgun (WGS) entry which is preliminary data.</text>
</comment>
<evidence type="ECO:0000313" key="1">
    <source>
        <dbReference type="EMBL" id="CAK5047899.1"/>
    </source>
</evidence>